<evidence type="ECO:0000256" key="1">
    <source>
        <dbReference type="SAM" id="MobiDB-lite"/>
    </source>
</evidence>
<reference evidence="2" key="1">
    <citation type="submission" date="2021-01" db="EMBL/GenBank/DDBJ databases">
        <authorList>
            <person name="Corre E."/>
            <person name="Pelletier E."/>
            <person name="Niang G."/>
            <person name="Scheremetjew M."/>
            <person name="Finn R."/>
            <person name="Kale V."/>
            <person name="Holt S."/>
            <person name="Cochrane G."/>
            <person name="Meng A."/>
            <person name="Brown T."/>
            <person name="Cohen L."/>
        </authorList>
    </citation>
    <scope>NUCLEOTIDE SEQUENCE</scope>
    <source>
        <strain evidence="2">UTEX LB 985</strain>
    </source>
</reference>
<dbReference type="EMBL" id="HBGU01012499">
    <property type="protein sequence ID" value="CAD9417692.1"/>
    <property type="molecule type" value="Transcribed_RNA"/>
</dbReference>
<dbReference type="InterPro" id="IPR032287">
    <property type="entry name" value="DUF4838"/>
</dbReference>
<dbReference type="PANTHER" id="PTHR47406:SF2">
    <property type="entry name" value="ALPHA GLUCURONIDASE N-TERMINAL DOMAIN-CONTAINING PROTEIN"/>
    <property type="match status" value="1"/>
</dbReference>
<accession>A0A7S2FVV3</accession>
<protein>
    <submittedName>
        <fullName evidence="2">Uncharacterized protein</fullName>
    </submittedName>
</protein>
<gene>
    <name evidence="2" type="ORF">CBRE1094_LOCUS6831</name>
</gene>
<dbReference type="AlphaFoldDB" id="A0A7S2FVV3"/>
<dbReference type="Pfam" id="PF16126">
    <property type="entry name" value="DUF4838"/>
    <property type="match status" value="1"/>
</dbReference>
<organism evidence="2">
    <name type="scientific">Haptolina brevifila</name>
    <dbReference type="NCBI Taxonomy" id="156173"/>
    <lineage>
        <taxon>Eukaryota</taxon>
        <taxon>Haptista</taxon>
        <taxon>Haptophyta</taxon>
        <taxon>Prymnesiophyceae</taxon>
        <taxon>Prymnesiales</taxon>
        <taxon>Prymnesiaceae</taxon>
        <taxon>Haptolina</taxon>
    </lineage>
</organism>
<evidence type="ECO:0000313" key="2">
    <source>
        <dbReference type="EMBL" id="CAD9417692.1"/>
    </source>
</evidence>
<sequence>MVAHVIKWVRAELRRKPETRFLQISPNDGPAHCKTPSEARVNAEEGTEAGAFFRAINEIAAAISPEHPDTKIVSLAYSWTQRPPQALASSKLPKLHPAVVVYFAPIGDNFAIPHVVPSTSPVHQFAAPEYNRMTTADLARWKELIAPRNMWIWDYVTDFSGYMHPFPNYHVLGQNVRDLAAIGATHYYAEGESDSDGGELAELKAFLLSKLIWDPTLNETELIGTFLTGYYGAAAQHLREYMQALTDAVAPTTPERRFVRGSRVRVATRPWAAGGRGVVTNAHSDGTYDVNLTEANGFPTHPHVVSWAYLKRDQEVGGGHATEPASEPGSAQPTDVYGSALPRRNGTLVVDIADGYGSALPRSNGTLVVDMVAESCDVPQNGSHNGWACGYLTPHTTLRALRAQLAAAATPGLTAAQAARVRRSALPSYYVALVKWEELRAWVAQHPELEGDWPLPEAKEAVFEQFVGSLKAFKGITKVAGESGAPWTETWLRDRIFFGNVSTMKRG</sequence>
<dbReference type="PANTHER" id="PTHR47406">
    <property type="entry name" value="COAGULATION FACTOR 5/8 TYPE, C-TERMINAL"/>
    <property type="match status" value="1"/>
</dbReference>
<proteinExistence type="predicted"/>
<name>A0A7S2FVV3_9EUKA</name>
<feature type="region of interest" description="Disordered" evidence="1">
    <location>
        <begin position="316"/>
        <end position="336"/>
    </location>
</feature>